<reference evidence="1 2" key="1">
    <citation type="submission" date="2022-11" db="EMBL/GenBank/DDBJ databases">
        <title>Draft genome sequence of Saccharopolyspora sp. WRP15-2 isolated from rhizosphere soils of wild rice in Thailand.</title>
        <authorList>
            <person name="Duangmal K."/>
            <person name="Kammanee S."/>
            <person name="Muangham S."/>
        </authorList>
    </citation>
    <scope>NUCLEOTIDE SEQUENCE [LARGE SCALE GENOMIC DNA]</scope>
    <source>
        <strain evidence="1 2">WRP15-2</strain>
    </source>
</reference>
<dbReference type="InterPro" id="IPR026337">
    <property type="entry name" value="AKG_HExxH"/>
</dbReference>
<dbReference type="Proteomes" id="UP001210380">
    <property type="component" value="Unassembled WGS sequence"/>
</dbReference>
<keyword evidence="2" id="KW-1185">Reference proteome</keyword>
<dbReference type="RefSeq" id="WP_270949196.1">
    <property type="nucleotide sequence ID" value="NZ_JAQGLA010000017.1"/>
</dbReference>
<protein>
    <submittedName>
        <fullName evidence="1">HEXXH motif domain-containing protein</fullName>
    </submittedName>
</protein>
<accession>A0ABT4UY08</accession>
<organism evidence="1 2">
    <name type="scientific">Saccharopolyspora oryzae</name>
    <dbReference type="NCBI Taxonomy" id="2997343"/>
    <lineage>
        <taxon>Bacteria</taxon>
        <taxon>Bacillati</taxon>
        <taxon>Actinomycetota</taxon>
        <taxon>Actinomycetes</taxon>
        <taxon>Pseudonocardiales</taxon>
        <taxon>Pseudonocardiaceae</taxon>
        <taxon>Saccharopolyspora</taxon>
    </lineage>
</organism>
<dbReference type="NCBIfam" id="TIGR04267">
    <property type="entry name" value="mod_HExxH"/>
    <property type="match status" value="1"/>
</dbReference>
<comment type="caution">
    <text evidence="1">The sequence shown here is derived from an EMBL/GenBank/DDBJ whole genome shotgun (WGS) entry which is preliminary data.</text>
</comment>
<sequence>MPVGSENAPEDFALHRLSWPDFDELARAAGGARTVRQFRRAERSRRLLLLRGLVDVVAKVPDQCEPLPSPEDAWEILARVQARAPRVLDRILAHPYTGSWVGYTTRLFHHQTTGVCPLWVHVGHVHALAAAAAIHAGLPFRTSVPVWDGGAILPTIGMARLPADEPFSVADVHSDGERVQVRSGSTCVRLPNDRSAEAPGWWPLRHVSVRTRGQSFSVHLDDIDPYRGLHEPVLPQRLSTDEVDTWRALITDAWRLITEHLPEMAPALRAGLESLVPRPAVPFRMPSASTGEAFGSAIVSRPVDGFELAAMLVHEFQHIRLGGLLHFIRLREKDPRLRFHTPWRDDPRPLAGVLQGVYAFFGVTMFWRALAQRGSDRRAAFEFAYWRAGTWDTLQALRDDPALTTAGHRFVEGIAAELGPWQDEPVPADLAEQAVALIADHRAGWRIRHVRPDPDTVRAVSEAWLAGRQRLAGVRVADGRTPTPVSDGSWSQARLDLVRLSFVESADSASWSAVPDATPADLAYARGQLTEAARGYRTELDADPGRPASWTGLGLALSGLGAQAPARALLTCPELVRAVHRRIRTSAANAVAPDELADWIGRFLP</sequence>
<name>A0ABT4UY08_9PSEU</name>
<evidence type="ECO:0000313" key="1">
    <source>
        <dbReference type="EMBL" id="MDA3626592.1"/>
    </source>
</evidence>
<gene>
    <name evidence="1" type="ORF">OU415_14185</name>
</gene>
<evidence type="ECO:0000313" key="2">
    <source>
        <dbReference type="Proteomes" id="UP001210380"/>
    </source>
</evidence>
<proteinExistence type="predicted"/>
<dbReference type="EMBL" id="JAQGLA010000017">
    <property type="protein sequence ID" value="MDA3626592.1"/>
    <property type="molecule type" value="Genomic_DNA"/>
</dbReference>